<feature type="transmembrane region" description="Helical" evidence="8">
    <location>
        <begin position="378"/>
        <end position="399"/>
    </location>
</feature>
<dbReference type="GO" id="GO:0005886">
    <property type="term" value="C:plasma membrane"/>
    <property type="evidence" value="ECO:0007669"/>
    <property type="project" value="UniProtKB-SubCell"/>
</dbReference>
<accession>A0AAI8VTW4</accession>
<dbReference type="Gene3D" id="1.20.1250.20">
    <property type="entry name" value="MFS general substrate transporter like domains"/>
    <property type="match status" value="1"/>
</dbReference>
<feature type="transmembrane region" description="Helical" evidence="8">
    <location>
        <begin position="203"/>
        <end position="228"/>
    </location>
</feature>
<keyword evidence="2" id="KW-0813">Transport</keyword>
<feature type="transmembrane region" description="Helical" evidence="8">
    <location>
        <begin position="67"/>
        <end position="87"/>
    </location>
</feature>
<evidence type="ECO:0000256" key="7">
    <source>
        <dbReference type="ARBA" id="ARBA00038459"/>
    </source>
</evidence>
<comment type="caution">
    <text evidence="10">The sequence shown here is derived from an EMBL/GenBank/DDBJ whole genome shotgun (WGS) entry which is preliminary data.</text>
</comment>
<dbReference type="InterPro" id="IPR036259">
    <property type="entry name" value="MFS_trans_sf"/>
</dbReference>
<organism evidence="10 11">
    <name type="scientific">Anthostomella pinea</name>
    <dbReference type="NCBI Taxonomy" id="933095"/>
    <lineage>
        <taxon>Eukaryota</taxon>
        <taxon>Fungi</taxon>
        <taxon>Dikarya</taxon>
        <taxon>Ascomycota</taxon>
        <taxon>Pezizomycotina</taxon>
        <taxon>Sordariomycetes</taxon>
        <taxon>Xylariomycetidae</taxon>
        <taxon>Xylariales</taxon>
        <taxon>Xylariaceae</taxon>
        <taxon>Anthostomella</taxon>
    </lineage>
</organism>
<dbReference type="SUPFAM" id="SSF103473">
    <property type="entry name" value="MFS general substrate transporter"/>
    <property type="match status" value="1"/>
</dbReference>
<dbReference type="InterPro" id="IPR011701">
    <property type="entry name" value="MFS"/>
</dbReference>
<feature type="transmembrane region" description="Helical" evidence="8">
    <location>
        <begin position="411"/>
        <end position="438"/>
    </location>
</feature>
<dbReference type="PROSITE" id="PS50850">
    <property type="entry name" value="MFS"/>
    <property type="match status" value="1"/>
</dbReference>
<protein>
    <submittedName>
        <fullName evidence="10">Uu.00g095140.m01.CDS01</fullName>
    </submittedName>
</protein>
<evidence type="ECO:0000256" key="1">
    <source>
        <dbReference type="ARBA" id="ARBA00004651"/>
    </source>
</evidence>
<feature type="transmembrane region" description="Helical" evidence="8">
    <location>
        <begin position="276"/>
        <end position="302"/>
    </location>
</feature>
<feature type="transmembrane region" description="Helical" evidence="8">
    <location>
        <begin position="107"/>
        <end position="130"/>
    </location>
</feature>
<keyword evidence="4 8" id="KW-0812">Transmembrane</keyword>
<feature type="domain" description="Major facilitator superfamily (MFS) profile" evidence="9">
    <location>
        <begin position="1"/>
        <end position="470"/>
    </location>
</feature>
<dbReference type="GO" id="GO:0022857">
    <property type="term" value="F:transmembrane transporter activity"/>
    <property type="evidence" value="ECO:0007669"/>
    <property type="project" value="InterPro"/>
</dbReference>
<proteinExistence type="inferred from homology"/>
<comment type="subcellular location">
    <subcellularLocation>
        <location evidence="1">Cell membrane</location>
        <topology evidence="1">Multi-pass membrane protein</topology>
    </subcellularLocation>
</comment>
<evidence type="ECO:0000313" key="11">
    <source>
        <dbReference type="Proteomes" id="UP001295740"/>
    </source>
</evidence>
<comment type="similarity">
    <text evidence="7">Belongs to the major facilitator superfamily. DHA1 family. Polyamines/proton antiporter (TC 2.A.1.2.16) subfamily.</text>
</comment>
<evidence type="ECO:0000256" key="8">
    <source>
        <dbReference type="SAM" id="Phobius"/>
    </source>
</evidence>
<evidence type="ECO:0000259" key="9">
    <source>
        <dbReference type="PROSITE" id="PS50850"/>
    </source>
</evidence>
<keyword evidence="6 8" id="KW-0472">Membrane</keyword>
<feature type="transmembrane region" description="Helical" evidence="8">
    <location>
        <begin position="444"/>
        <end position="465"/>
    </location>
</feature>
<feature type="transmembrane region" description="Helical" evidence="8">
    <location>
        <begin position="351"/>
        <end position="372"/>
    </location>
</feature>
<sequence length="503" mass="54887">METTDESRLPPRRRLAYHALLFDRGWLDDHIINYSYPGSGTAEDPFAIGWTLSDPKDPMQFSPTMRWIWTGLVSMANFAVALATSAYTASPAQVMETFAISDEVFELGLSAFILGTPLSCCSLVGCALTLTIEGLVIMRFLAGAFGSSPLAIAGGILADIWPDEERDLAMIFFSSAPLFGPALGPVVGGFLGQAAGWRWIQGFLAILGTVCCLSMAVVMPETFAPVLLKRRAEKLSQATGRVYVSKLKMDHKGKSLLATMKTAVVRPWVLLCYEPIVLVLTVYMAILYGTLYLFFAAFPIVYQEYRGLGQGIGGLAFLGLATGIGIGILTAICVTIYSNKAHHEKSFDPEIRLPMSLVGCVAIPIGLFWFAWTDSPSIHWLVSIAAQAPFGFGFVLVYISIQNYLVDAYTIYAASVLAANGMLRSVFGAAFPLFTAIMYRRLGIHWASCVPGFLALACVPFPFIFYRYGERIRRKCRFAAEAAGQAQQLKDRDPVEKIDGPGS</sequence>
<feature type="transmembrane region" description="Helical" evidence="8">
    <location>
        <begin position="314"/>
        <end position="339"/>
    </location>
</feature>
<evidence type="ECO:0000256" key="5">
    <source>
        <dbReference type="ARBA" id="ARBA00022989"/>
    </source>
</evidence>
<gene>
    <name evidence="10" type="ORF">KHLLAP_LOCUS11013</name>
</gene>
<reference evidence="10" key="1">
    <citation type="submission" date="2023-10" db="EMBL/GenBank/DDBJ databases">
        <authorList>
            <person name="Hackl T."/>
        </authorList>
    </citation>
    <scope>NUCLEOTIDE SEQUENCE</scope>
</reference>
<evidence type="ECO:0000256" key="2">
    <source>
        <dbReference type="ARBA" id="ARBA00022448"/>
    </source>
</evidence>
<dbReference type="PANTHER" id="PTHR23502:SF186">
    <property type="entry name" value="MAJOR FACILITATOR SUPERFAMILY (MFS) PROFILE DOMAIN-CONTAINING PROTEIN"/>
    <property type="match status" value="1"/>
</dbReference>
<dbReference type="Pfam" id="PF07690">
    <property type="entry name" value="MFS_1"/>
    <property type="match status" value="1"/>
</dbReference>
<keyword evidence="3" id="KW-1003">Cell membrane</keyword>
<dbReference type="CDD" id="cd17323">
    <property type="entry name" value="MFS_Tpo1_MDR_like"/>
    <property type="match status" value="1"/>
</dbReference>
<dbReference type="EMBL" id="CAUWAG010000017">
    <property type="protein sequence ID" value="CAJ2510545.1"/>
    <property type="molecule type" value="Genomic_DNA"/>
</dbReference>
<keyword evidence="11" id="KW-1185">Reference proteome</keyword>
<evidence type="ECO:0000313" key="10">
    <source>
        <dbReference type="EMBL" id="CAJ2510545.1"/>
    </source>
</evidence>
<feature type="transmembrane region" description="Helical" evidence="8">
    <location>
        <begin position="170"/>
        <end position="191"/>
    </location>
</feature>
<feature type="transmembrane region" description="Helical" evidence="8">
    <location>
        <begin position="136"/>
        <end position="158"/>
    </location>
</feature>
<evidence type="ECO:0000256" key="6">
    <source>
        <dbReference type="ARBA" id="ARBA00023136"/>
    </source>
</evidence>
<dbReference type="InterPro" id="IPR020846">
    <property type="entry name" value="MFS_dom"/>
</dbReference>
<dbReference type="Proteomes" id="UP001295740">
    <property type="component" value="Unassembled WGS sequence"/>
</dbReference>
<dbReference type="FunFam" id="1.20.1250.20:FF:000011">
    <property type="entry name" value="MFS multidrug transporter, putative"/>
    <property type="match status" value="1"/>
</dbReference>
<keyword evidence="5 8" id="KW-1133">Transmembrane helix</keyword>
<dbReference type="AlphaFoldDB" id="A0AAI8VTW4"/>
<dbReference type="PANTHER" id="PTHR23502">
    <property type="entry name" value="MAJOR FACILITATOR SUPERFAMILY"/>
    <property type="match status" value="1"/>
</dbReference>
<name>A0AAI8VTW4_9PEZI</name>
<evidence type="ECO:0000256" key="4">
    <source>
        <dbReference type="ARBA" id="ARBA00022692"/>
    </source>
</evidence>
<evidence type="ECO:0000256" key="3">
    <source>
        <dbReference type="ARBA" id="ARBA00022475"/>
    </source>
</evidence>